<keyword evidence="1" id="KW-0378">Hydrolase</keyword>
<sequence>MTKKLIAIDLDGTTLRNDATISLETKQTLAIAREQGHTVMIATGRPYRMSKHFYDELQLDTPIVNFNGAYLHNPKQPNYKGYRQNIDLKTAHELFDFSQSLELNNVIAEVNDSAFILRDDESVPQNMRDSDPRFIHFGQLTQLITNDPTAIMFSAGNEQLKLIKKQLDDAFSGIIEHRSWGKPYEYLELTKSGLNKAVALRHAAKDLGFTMNDVIAFGDADNDWEMLDEAGLGVAMGNADAETKRIANTVTLSNEEHGIAQFLTEYLNLKKKAFFG</sequence>
<dbReference type="Gene3D" id="3.30.1240.10">
    <property type="match status" value="1"/>
</dbReference>
<dbReference type="Gene3D" id="3.40.50.1000">
    <property type="entry name" value="HAD superfamily/HAD-like"/>
    <property type="match status" value="1"/>
</dbReference>
<protein>
    <submittedName>
        <fullName evidence="2">5-amino-6-ribitylamino-2,4(1H, 3H)-pyrimidinedione 5'-phosphate phosphatase (Promiscuous)</fullName>
        <ecNumber evidence="2">3.1.3.104</ecNumber>
    </submittedName>
    <submittedName>
        <fullName evidence="1">Cof-type HAD-IIB family hydrolase</fullName>
    </submittedName>
</protein>
<dbReference type="PROSITE" id="PS01229">
    <property type="entry name" value="COF_2"/>
    <property type="match status" value="1"/>
</dbReference>
<evidence type="ECO:0000313" key="1">
    <source>
        <dbReference type="EMBL" id="ATF25494.1"/>
    </source>
</evidence>
<dbReference type="InterPro" id="IPR023214">
    <property type="entry name" value="HAD_sf"/>
</dbReference>
<dbReference type="GO" id="GO:0043726">
    <property type="term" value="F:5-amino-6-(5-phosphoribitylamino)uracil phosphatase activity"/>
    <property type="evidence" value="ECO:0007669"/>
    <property type="project" value="UniProtKB-EC"/>
</dbReference>
<gene>
    <name evidence="2" type="primary">ribZC</name>
    <name evidence="2" type="ORF">BTBSAS_90066</name>
    <name evidence="1" type="ORF">CNY62_03245</name>
</gene>
<dbReference type="Pfam" id="PF08282">
    <property type="entry name" value="Hydrolase_3"/>
    <property type="match status" value="1"/>
</dbReference>
<dbReference type="PANTHER" id="PTHR10000:SF23">
    <property type="entry name" value="5-AMINO-6-(5-PHOSPHO-D-RIBITYLAMINO)URACIL PHOSPHATASE YITU"/>
    <property type="match status" value="1"/>
</dbReference>
<dbReference type="STRING" id="2756.BFR44_00630"/>
<dbReference type="AlphaFoldDB" id="A0A1D2KYN2"/>
<dbReference type="InterPro" id="IPR000150">
    <property type="entry name" value="Cof"/>
</dbReference>
<evidence type="ECO:0000313" key="2">
    <source>
        <dbReference type="EMBL" id="SPP30852.1"/>
    </source>
</evidence>
<dbReference type="Proteomes" id="UP000243591">
    <property type="component" value="Chromosome"/>
</dbReference>
<organism evidence="1 3">
    <name type="scientific">Brochothrix thermosphacta</name>
    <name type="common">Microbacterium thermosphactum</name>
    <dbReference type="NCBI Taxonomy" id="2756"/>
    <lineage>
        <taxon>Bacteria</taxon>
        <taxon>Bacillati</taxon>
        <taxon>Bacillota</taxon>
        <taxon>Bacilli</taxon>
        <taxon>Bacillales</taxon>
        <taxon>Listeriaceae</taxon>
        <taxon>Brochothrix</taxon>
    </lineage>
</organism>
<proteinExistence type="predicted"/>
<dbReference type="CDD" id="cd07516">
    <property type="entry name" value="HAD_Pase"/>
    <property type="match status" value="1"/>
</dbReference>
<accession>A0A1D2KYN2</accession>
<dbReference type="InterPro" id="IPR036412">
    <property type="entry name" value="HAD-like_sf"/>
</dbReference>
<name>A0A1D2KYN2_BROTH</name>
<keyword evidence="3" id="KW-1185">Reference proteome</keyword>
<dbReference type="NCBIfam" id="TIGR00099">
    <property type="entry name" value="Cof-subfamily"/>
    <property type="match status" value="1"/>
</dbReference>
<dbReference type="Proteomes" id="UP000270190">
    <property type="component" value="Unassembled WGS sequence"/>
</dbReference>
<dbReference type="PANTHER" id="PTHR10000">
    <property type="entry name" value="PHOSPHOSERINE PHOSPHATASE"/>
    <property type="match status" value="1"/>
</dbReference>
<dbReference type="InterPro" id="IPR006379">
    <property type="entry name" value="HAD-SF_hydro_IIB"/>
</dbReference>
<reference evidence="1 3" key="1">
    <citation type="submission" date="2017-09" db="EMBL/GenBank/DDBJ databases">
        <title>Complete Genome Sequences of Two Strains of the Meat Spoilage Bacterium Brochothrix thermosphacta Isolated from Ground Chicken.</title>
        <authorList>
            <person name="Paoli G.C."/>
            <person name="Wijey C."/>
            <person name="Chen C.-Y."/>
            <person name="Nguyen L."/>
            <person name="Yan X."/>
            <person name="Irwin P.L."/>
        </authorList>
    </citation>
    <scope>NUCLEOTIDE SEQUENCE [LARGE SCALE GENOMIC DNA]</scope>
    <source>
        <strain evidence="1 3">BI</strain>
    </source>
</reference>
<dbReference type="EMBL" id="CP023483">
    <property type="protein sequence ID" value="ATF25494.1"/>
    <property type="molecule type" value="Genomic_DNA"/>
</dbReference>
<reference evidence="4" key="2">
    <citation type="submission" date="2018-04" db="EMBL/GenBank/DDBJ databases">
        <authorList>
            <person name="Illikoud N."/>
        </authorList>
    </citation>
    <scope>NUCLEOTIDE SEQUENCE [LARGE SCALE GENOMIC DNA]</scope>
</reference>
<dbReference type="EC" id="3.1.3.104" evidence="2"/>
<dbReference type="GO" id="GO:0000287">
    <property type="term" value="F:magnesium ion binding"/>
    <property type="evidence" value="ECO:0007669"/>
    <property type="project" value="TreeGrafter"/>
</dbReference>
<evidence type="ECO:0000313" key="4">
    <source>
        <dbReference type="Proteomes" id="UP000270190"/>
    </source>
</evidence>
<reference evidence="2" key="3">
    <citation type="submission" date="2018-04" db="EMBL/GenBank/DDBJ databases">
        <authorList>
            <person name="Go L.Y."/>
            <person name="Mitchell J.A."/>
        </authorList>
    </citation>
    <scope>NUCLEOTIDE SEQUENCE</scope>
    <source>
        <strain evidence="2">BSAS1 3</strain>
    </source>
</reference>
<dbReference type="SFLD" id="SFLDS00003">
    <property type="entry name" value="Haloacid_Dehalogenase"/>
    <property type="match status" value="1"/>
</dbReference>
<dbReference type="SUPFAM" id="SSF56784">
    <property type="entry name" value="HAD-like"/>
    <property type="match status" value="1"/>
</dbReference>
<dbReference type="EMBL" id="OUNC01000083">
    <property type="protein sequence ID" value="SPP30852.1"/>
    <property type="molecule type" value="Genomic_DNA"/>
</dbReference>
<evidence type="ECO:0000313" key="3">
    <source>
        <dbReference type="Proteomes" id="UP000243591"/>
    </source>
</evidence>
<dbReference type="GO" id="GO:0005829">
    <property type="term" value="C:cytosol"/>
    <property type="evidence" value="ECO:0007669"/>
    <property type="project" value="TreeGrafter"/>
</dbReference>
<dbReference type="RefSeq" id="WP_069120832.1">
    <property type="nucleotide sequence ID" value="NZ_CBCPKC010000002.1"/>
</dbReference>
<dbReference type="SFLD" id="SFLDG01140">
    <property type="entry name" value="C2.B:_Phosphomannomutase_and_P"/>
    <property type="match status" value="1"/>
</dbReference>
<dbReference type="KEGG" id="bths:CNY62_03245"/>
<dbReference type="NCBIfam" id="TIGR01484">
    <property type="entry name" value="HAD-SF-IIB"/>
    <property type="match status" value="1"/>
</dbReference>
<dbReference type="OrthoDB" id="9781413at2"/>